<reference evidence="2 3" key="1">
    <citation type="journal article" date="2013" name="Nature">
        <title>Insights into bilaterian evolution from three spiralian genomes.</title>
        <authorList>
            <person name="Simakov O."/>
            <person name="Marletaz F."/>
            <person name="Cho S.J."/>
            <person name="Edsinger-Gonzales E."/>
            <person name="Havlak P."/>
            <person name="Hellsten U."/>
            <person name="Kuo D.H."/>
            <person name="Larsson T."/>
            <person name="Lv J."/>
            <person name="Arendt D."/>
            <person name="Savage R."/>
            <person name="Osoegawa K."/>
            <person name="de Jong P."/>
            <person name="Grimwood J."/>
            <person name="Chapman J.A."/>
            <person name="Shapiro H."/>
            <person name="Aerts A."/>
            <person name="Otillar R.P."/>
            <person name="Terry A.Y."/>
            <person name="Boore J.L."/>
            <person name="Grigoriev I.V."/>
            <person name="Lindberg D.R."/>
            <person name="Seaver E.C."/>
            <person name="Weisblat D.A."/>
            <person name="Putnam N.H."/>
            <person name="Rokhsar D.S."/>
        </authorList>
    </citation>
    <scope>NUCLEOTIDE SEQUENCE [LARGE SCALE GENOMIC DNA]</scope>
</reference>
<dbReference type="PROSITE" id="PS50835">
    <property type="entry name" value="IG_LIKE"/>
    <property type="match status" value="2"/>
</dbReference>
<organism evidence="2 3">
    <name type="scientific">Lottia gigantea</name>
    <name type="common">Giant owl limpet</name>
    <dbReference type="NCBI Taxonomy" id="225164"/>
    <lineage>
        <taxon>Eukaryota</taxon>
        <taxon>Metazoa</taxon>
        <taxon>Spiralia</taxon>
        <taxon>Lophotrochozoa</taxon>
        <taxon>Mollusca</taxon>
        <taxon>Gastropoda</taxon>
        <taxon>Patellogastropoda</taxon>
        <taxon>Lottioidea</taxon>
        <taxon>Lottiidae</taxon>
        <taxon>Lottia</taxon>
    </lineage>
</organism>
<dbReference type="RefSeq" id="XP_009049531.1">
    <property type="nucleotide sequence ID" value="XM_009051283.1"/>
</dbReference>
<dbReference type="EMBL" id="KB200919">
    <property type="protein sequence ID" value="ESO99785.1"/>
    <property type="molecule type" value="Genomic_DNA"/>
</dbReference>
<protein>
    <recommendedName>
        <fullName evidence="1">Ig-like domain-containing protein</fullName>
    </recommendedName>
</protein>
<dbReference type="SUPFAM" id="SSF48726">
    <property type="entry name" value="Immunoglobulin"/>
    <property type="match status" value="2"/>
</dbReference>
<dbReference type="STRING" id="225164.V4AXM0"/>
<dbReference type="Gene3D" id="2.60.40.10">
    <property type="entry name" value="Immunoglobulins"/>
    <property type="match status" value="2"/>
</dbReference>
<dbReference type="Pfam" id="PF07679">
    <property type="entry name" value="I-set"/>
    <property type="match status" value="2"/>
</dbReference>
<dbReference type="SMART" id="SM00408">
    <property type="entry name" value="IGc2"/>
    <property type="match status" value="1"/>
</dbReference>
<dbReference type="InterPro" id="IPR003599">
    <property type="entry name" value="Ig_sub"/>
</dbReference>
<dbReference type="FunFam" id="2.60.40.10:FF:000714">
    <property type="entry name" value="Titin novex-3"/>
    <property type="match status" value="1"/>
</dbReference>
<dbReference type="GeneID" id="20251487"/>
<dbReference type="InterPro" id="IPR036179">
    <property type="entry name" value="Ig-like_dom_sf"/>
</dbReference>
<gene>
    <name evidence="2" type="ORF">LOTGIDRAFT_59089</name>
</gene>
<dbReference type="Proteomes" id="UP000030746">
    <property type="component" value="Unassembled WGS sequence"/>
</dbReference>
<evidence type="ECO:0000313" key="3">
    <source>
        <dbReference type="Proteomes" id="UP000030746"/>
    </source>
</evidence>
<feature type="non-terminal residue" evidence="2">
    <location>
        <position position="1"/>
    </location>
</feature>
<dbReference type="InterPro" id="IPR003598">
    <property type="entry name" value="Ig_sub2"/>
</dbReference>
<dbReference type="InterPro" id="IPR013098">
    <property type="entry name" value="Ig_I-set"/>
</dbReference>
<feature type="domain" description="Ig-like" evidence="1">
    <location>
        <begin position="99"/>
        <end position="136"/>
    </location>
</feature>
<dbReference type="HOGENOM" id="CLU_1943387_0_0_1"/>
<dbReference type="CTD" id="20251487"/>
<evidence type="ECO:0000259" key="1">
    <source>
        <dbReference type="PROSITE" id="PS50835"/>
    </source>
</evidence>
<keyword evidence="3" id="KW-1185">Reference proteome</keyword>
<dbReference type="SMART" id="SM00409">
    <property type="entry name" value="IG"/>
    <property type="match status" value="1"/>
</dbReference>
<dbReference type="InterPro" id="IPR013783">
    <property type="entry name" value="Ig-like_fold"/>
</dbReference>
<proteinExistence type="predicted"/>
<feature type="domain" description="Ig-like" evidence="1">
    <location>
        <begin position="1"/>
        <end position="89"/>
    </location>
</feature>
<evidence type="ECO:0000313" key="2">
    <source>
        <dbReference type="EMBL" id="ESO99785.1"/>
    </source>
</evidence>
<dbReference type="OrthoDB" id="6612025at2759"/>
<dbReference type="OMA" id="KYRADET"/>
<feature type="non-terminal residue" evidence="2">
    <location>
        <position position="136"/>
    </location>
</feature>
<dbReference type="AlphaFoldDB" id="V4AXM0"/>
<name>V4AXM0_LOTGI</name>
<dbReference type="KEGG" id="lgi:LOTGIDRAFT_59089"/>
<dbReference type="InterPro" id="IPR007110">
    <property type="entry name" value="Ig-like_dom"/>
</dbReference>
<dbReference type="PANTHER" id="PTHR47633">
    <property type="entry name" value="IMMUNOGLOBULIN"/>
    <property type="match status" value="1"/>
</dbReference>
<sequence length="136" mass="15068">PKFLQALKNITAMEGTRVTFDGVVTGKPEPSIRWFREGKELTDQADFEITYRQGRVTLTIPEVFEEDEGHFTATAENIAGSASSTAELIVRVFDAPAAPQFKKIPDDLTASEGTTVRFDCLVTGRPAPELDWYRDG</sequence>
<accession>V4AXM0</accession>
<dbReference type="PANTHER" id="PTHR47633:SF4">
    <property type="entry name" value="MYOPALLADIN ISOFORM X1"/>
    <property type="match status" value="1"/>
</dbReference>